<dbReference type="Gene3D" id="3.50.4.20">
    <property type="match status" value="1"/>
</dbReference>
<feature type="region of interest" description="Disordered" evidence="2">
    <location>
        <begin position="116"/>
        <end position="232"/>
    </location>
</feature>
<organism evidence="3 4">
    <name type="scientific">Streptococcus merionis</name>
    <dbReference type="NCBI Taxonomy" id="400065"/>
    <lineage>
        <taxon>Bacteria</taxon>
        <taxon>Bacillati</taxon>
        <taxon>Bacillota</taxon>
        <taxon>Bacilli</taxon>
        <taxon>Lactobacillales</taxon>
        <taxon>Streptococcaceae</taxon>
        <taxon>Streptococcus</taxon>
    </lineage>
</organism>
<feature type="compositionally biased region" description="Basic and acidic residues" evidence="2">
    <location>
        <begin position="216"/>
        <end position="232"/>
    </location>
</feature>
<evidence type="ECO:0000256" key="2">
    <source>
        <dbReference type="SAM" id="MobiDB-lite"/>
    </source>
</evidence>
<feature type="compositionally biased region" description="Basic and acidic residues" evidence="2">
    <location>
        <begin position="123"/>
        <end position="133"/>
    </location>
</feature>
<dbReference type="PIRSF" id="PIRSF012565">
    <property type="entry name" value="DUF1027"/>
    <property type="match status" value="1"/>
</dbReference>
<reference evidence="3 4" key="1">
    <citation type="submission" date="2017-06" db="EMBL/GenBank/DDBJ databases">
        <authorList>
            <consortium name="Pathogen Informatics"/>
        </authorList>
    </citation>
    <scope>NUCLEOTIDE SEQUENCE [LARGE SCALE GENOMIC DNA]</scope>
    <source>
        <strain evidence="3 4">NCTC13788</strain>
    </source>
</reference>
<keyword evidence="1" id="KW-1015">Disulfide bond</keyword>
<dbReference type="Pfam" id="PF06265">
    <property type="entry name" value="YutD-like"/>
    <property type="match status" value="1"/>
</dbReference>
<protein>
    <submittedName>
        <fullName evidence="3">Transcriptional regulator</fullName>
    </submittedName>
</protein>
<name>A0A239SKP9_9STRE</name>
<evidence type="ECO:0000313" key="4">
    <source>
        <dbReference type="Proteomes" id="UP000215185"/>
    </source>
</evidence>
<accession>A0A239SKP9</accession>
<feature type="compositionally biased region" description="Basic and acidic residues" evidence="2">
    <location>
        <begin position="192"/>
        <end position="208"/>
    </location>
</feature>
<evidence type="ECO:0000313" key="3">
    <source>
        <dbReference type="EMBL" id="SNU85961.1"/>
    </source>
</evidence>
<dbReference type="Proteomes" id="UP000215185">
    <property type="component" value="Chromosome 1"/>
</dbReference>
<evidence type="ECO:0000256" key="1">
    <source>
        <dbReference type="PIRSR" id="PIRSR012565-1"/>
    </source>
</evidence>
<dbReference type="OrthoDB" id="1650379at2"/>
<keyword evidence="4" id="KW-1185">Reference proteome</keyword>
<feature type="disulfide bond" evidence="1">
    <location>
        <begin position="101"/>
        <end position="105"/>
    </location>
</feature>
<dbReference type="AlphaFoldDB" id="A0A239SKP9"/>
<feature type="compositionally biased region" description="Basic residues" evidence="2">
    <location>
        <begin position="174"/>
        <end position="189"/>
    </location>
</feature>
<gene>
    <name evidence="3" type="primary">yutD</name>
    <name evidence="3" type="ORF">SAMEA4412692_00017</name>
</gene>
<dbReference type="KEGG" id="smen:SAMEA4412692_0017"/>
<sequence length="232" mass="27711">MKREITPDMYNYNKYPGPKFERLMDQVRSEDISLTLVDNYKEAFNLTAFEQRFTTFMLKFDYIVGDWGNEQLRLKGFYKDENTRDSTLKISHLEDYLLEFCNYGCAYFVLENPTPQEPEVEVEEPRVTRNRDNGRRRRPRNRQNQEKNGLSSNVQDRKHRESQTRSEKNAAKTNRNHSGKSGQTRRRNTKSNQDKRHFDIKPDRRNDAKASTSRSVKREVNEGKRDFVIRQK</sequence>
<dbReference type="InterPro" id="IPR009370">
    <property type="entry name" value="YutD-like"/>
</dbReference>
<proteinExistence type="predicted"/>
<dbReference type="RefSeq" id="WP_026216952.1">
    <property type="nucleotide sequence ID" value="NZ_LT906439.1"/>
</dbReference>
<dbReference type="EMBL" id="LT906439">
    <property type="protein sequence ID" value="SNU85961.1"/>
    <property type="molecule type" value="Genomic_DNA"/>
</dbReference>
<dbReference type="eggNOG" id="COG4470">
    <property type="taxonomic scope" value="Bacteria"/>
</dbReference>
<dbReference type="InterPro" id="IPR038141">
    <property type="entry name" value="YutD-like_sf"/>
</dbReference>
<dbReference type="STRING" id="1123308.GCA_000380085_01097"/>
<feature type="compositionally biased region" description="Basic and acidic residues" evidence="2">
    <location>
        <begin position="155"/>
        <end position="170"/>
    </location>
</feature>